<evidence type="ECO:0000256" key="10">
    <source>
        <dbReference type="ARBA" id="ARBA00022598"/>
    </source>
</evidence>
<evidence type="ECO:0000256" key="19">
    <source>
        <dbReference type="ARBA" id="ARBA00047493"/>
    </source>
</evidence>
<dbReference type="GO" id="GO:0004326">
    <property type="term" value="F:tetrahydrofolylpolyglutamate synthase activity"/>
    <property type="evidence" value="ECO:0007669"/>
    <property type="project" value="UniProtKB-EC"/>
</dbReference>
<protein>
    <recommendedName>
        <fullName evidence="9">Dihydrofolate synthase/folylpolyglutamate synthase</fullName>
        <ecNumber evidence="7">6.3.2.12</ecNumber>
        <ecNumber evidence="8">6.3.2.17</ecNumber>
    </recommendedName>
    <alternativeName>
        <fullName evidence="18">Folylpoly-gamma-glutamate synthetase-dihydrofolate synthetase</fullName>
    </alternativeName>
    <alternativeName>
        <fullName evidence="16">Folylpolyglutamate synthetase</fullName>
    </alternativeName>
    <alternativeName>
        <fullName evidence="17">Tetrahydrofolylpolyglutamate synthase</fullName>
    </alternativeName>
</protein>
<dbReference type="FunFam" id="3.40.1190.10:FF:000004">
    <property type="entry name" value="Dihydrofolate synthase/folylpolyglutamate synthase"/>
    <property type="match status" value="1"/>
</dbReference>
<evidence type="ECO:0000256" key="11">
    <source>
        <dbReference type="ARBA" id="ARBA00022723"/>
    </source>
</evidence>
<evidence type="ECO:0000256" key="9">
    <source>
        <dbReference type="ARBA" id="ARBA00019357"/>
    </source>
</evidence>
<organism evidence="25 26">
    <name type="scientific">Parapusillimonas granuli</name>
    <dbReference type="NCBI Taxonomy" id="380911"/>
    <lineage>
        <taxon>Bacteria</taxon>
        <taxon>Pseudomonadati</taxon>
        <taxon>Pseudomonadota</taxon>
        <taxon>Betaproteobacteria</taxon>
        <taxon>Burkholderiales</taxon>
        <taxon>Alcaligenaceae</taxon>
        <taxon>Parapusillimonas</taxon>
    </lineage>
</organism>
<evidence type="ECO:0000256" key="8">
    <source>
        <dbReference type="ARBA" id="ARBA00013025"/>
    </source>
</evidence>
<evidence type="ECO:0000313" key="26">
    <source>
        <dbReference type="Proteomes" id="UP000559809"/>
    </source>
</evidence>
<dbReference type="EC" id="6.3.2.17" evidence="8"/>
<keyword evidence="11" id="KW-0479">Metal-binding</keyword>
<comment type="catalytic activity">
    <reaction evidence="22">
        <text>7,8-dihydropteroate + L-glutamate + ATP = 7,8-dihydrofolate + ADP + phosphate + H(+)</text>
        <dbReference type="Rhea" id="RHEA:23584"/>
        <dbReference type="ChEBI" id="CHEBI:15378"/>
        <dbReference type="ChEBI" id="CHEBI:17839"/>
        <dbReference type="ChEBI" id="CHEBI:29985"/>
        <dbReference type="ChEBI" id="CHEBI:30616"/>
        <dbReference type="ChEBI" id="CHEBI:43474"/>
        <dbReference type="ChEBI" id="CHEBI:57451"/>
        <dbReference type="ChEBI" id="CHEBI:456216"/>
        <dbReference type="EC" id="6.3.2.12"/>
    </reaction>
</comment>
<dbReference type="Pfam" id="PF02875">
    <property type="entry name" value="Mur_ligase_C"/>
    <property type="match status" value="1"/>
</dbReference>
<dbReference type="GO" id="GO:0005737">
    <property type="term" value="C:cytoplasm"/>
    <property type="evidence" value="ECO:0007669"/>
    <property type="project" value="TreeGrafter"/>
</dbReference>
<evidence type="ECO:0000256" key="1">
    <source>
        <dbReference type="ARBA" id="ARBA00001946"/>
    </source>
</evidence>
<evidence type="ECO:0000256" key="4">
    <source>
        <dbReference type="ARBA" id="ARBA00005150"/>
    </source>
</evidence>
<dbReference type="GO" id="GO:0046656">
    <property type="term" value="P:folic acid biosynthetic process"/>
    <property type="evidence" value="ECO:0007669"/>
    <property type="project" value="UniProtKB-KW"/>
</dbReference>
<dbReference type="PIRSF" id="PIRSF001563">
    <property type="entry name" value="Folylpolyglu_synth"/>
    <property type="match status" value="1"/>
</dbReference>
<dbReference type="SUPFAM" id="SSF53244">
    <property type="entry name" value="MurD-like peptide ligases, peptide-binding domain"/>
    <property type="match status" value="1"/>
</dbReference>
<dbReference type="InterPro" id="IPR001645">
    <property type="entry name" value="Folylpolyglutamate_synth"/>
</dbReference>
<evidence type="ECO:0000259" key="24">
    <source>
        <dbReference type="Pfam" id="PF08245"/>
    </source>
</evidence>
<dbReference type="InterPro" id="IPR013221">
    <property type="entry name" value="Mur_ligase_cen"/>
</dbReference>
<comment type="catalytic activity">
    <reaction evidence="21">
        <text>(6R)-5,10-methylenetetrahydrofolyl-(gamma-L-Glu)(n) + L-glutamate + ATP = (6R)-5,10-methylenetetrahydrofolyl-(gamma-L-Glu)(n+1) + ADP + phosphate + H(+)</text>
        <dbReference type="Rhea" id="RHEA:51912"/>
        <dbReference type="Rhea" id="RHEA-COMP:13257"/>
        <dbReference type="Rhea" id="RHEA-COMP:13258"/>
        <dbReference type="ChEBI" id="CHEBI:15378"/>
        <dbReference type="ChEBI" id="CHEBI:29985"/>
        <dbReference type="ChEBI" id="CHEBI:30616"/>
        <dbReference type="ChEBI" id="CHEBI:43474"/>
        <dbReference type="ChEBI" id="CHEBI:136572"/>
        <dbReference type="ChEBI" id="CHEBI:456216"/>
        <dbReference type="EC" id="6.3.2.17"/>
    </reaction>
</comment>
<comment type="pathway">
    <text evidence="3">Cofactor biosynthesis; tetrahydrofolate biosynthesis; 7,8-dihydrofolate from 2-amino-4-hydroxy-6-hydroxymethyl-7,8-dihydropteridine diphosphate and 4-aminobenzoate: step 2/2.</text>
</comment>
<dbReference type="InterPro" id="IPR004101">
    <property type="entry name" value="Mur_ligase_C"/>
</dbReference>
<dbReference type="NCBIfam" id="NF008101">
    <property type="entry name" value="PRK10846.1"/>
    <property type="match status" value="1"/>
</dbReference>
<evidence type="ECO:0000313" key="25">
    <source>
        <dbReference type="EMBL" id="NYT50537.1"/>
    </source>
</evidence>
<comment type="catalytic activity">
    <reaction evidence="20">
        <text>10-formyltetrahydrofolyl-(gamma-L-Glu)(n) + L-glutamate + ATP = 10-formyltetrahydrofolyl-(gamma-L-Glu)(n+1) + ADP + phosphate + H(+)</text>
        <dbReference type="Rhea" id="RHEA:51904"/>
        <dbReference type="Rhea" id="RHEA-COMP:13088"/>
        <dbReference type="Rhea" id="RHEA-COMP:14300"/>
        <dbReference type="ChEBI" id="CHEBI:15378"/>
        <dbReference type="ChEBI" id="CHEBI:29985"/>
        <dbReference type="ChEBI" id="CHEBI:30616"/>
        <dbReference type="ChEBI" id="CHEBI:43474"/>
        <dbReference type="ChEBI" id="CHEBI:134413"/>
        <dbReference type="ChEBI" id="CHEBI:456216"/>
        <dbReference type="EC" id="6.3.2.17"/>
    </reaction>
</comment>
<gene>
    <name evidence="25" type="primary">folC</name>
    <name evidence="25" type="ORF">H0A72_14550</name>
</gene>
<dbReference type="NCBIfam" id="TIGR01499">
    <property type="entry name" value="folC"/>
    <property type="match status" value="1"/>
</dbReference>
<proteinExistence type="inferred from homology"/>
<accession>A0A853G2P5</accession>
<evidence type="ECO:0000256" key="12">
    <source>
        <dbReference type="ARBA" id="ARBA00022741"/>
    </source>
</evidence>
<evidence type="ECO:0000256" key="21">
    <source>
        <dbReference type="ARBA" id="ARBA00049035"/>
    </source>
</evidence>
<name>A0A853G2P5_9BURK</name>
<keyword evidence="10 25" id="KW-0436">Ligase</keyword>
<keyword evidence="12" id="KW-0547">Nucleotide-binding</keyword>
<evidence type="ECO:0000256" key="18">
    <source>
        <dbReference type="ARBA" id="ARBA00032510"/>
    </source>
</evidence>
<evidence type="ECO:0000256" key="17">
    <source>
        <dbReference type="ARBA" id="ARBA00030592"/>
    </source>
</evidence>
<dbReference type="PANTHER" id="PTHR11136">
    <property type="entry name" value="FOLYLPOLYGLUTAMATE SYNTHASE-RELATED"/>
    <property type="match status" value="1"/>
</dbReference>
<comment type="function">
    <text evidence="2">Functions in two distinct reactions of the de novo folate biosynthetic pathway. Catalyzes the addition of a glutamate residue to dihydropteroate (7,8-dihydropteroate or H2Pte) to form dihydrofolate (7,8-dihydrofolate monoglutamate or H2Pte-Glu). Also catalyzes successive additions of L-glutamate to tetrahydrofolate or 10-formyltetrahydrofolate or 5,10-methylenetetrahydrofolate, leading to folylpolyglutamate derivatives.</text>
</comment>
<comment type="cofactor">
    <cofactor evidence="1">
        <name>Mg(2+)</name>
        <dbReference type="ChEBI" id="CHEBI:18420"/>
    </cofactor>
</comment>
<evidence type="ECO:0000256" key="6">
    <source>
        <dbReference type="ARBA" id="ARBA00011245"/>
    </source>
</evidence>
<keyword evidence="13" id="KW-0067">ATP-binding</keyword>
<dbReference type="Proteomes" id="UP000559809">
    <property type="component" value="Unassembled WGS sequence"/>
</dbReference>
<evidence type="ECO:0000256" key="20">
    <source>
        <dbReference type="ARBA" id="ARBA00047808"/>
    </source>
</evidence>
<dbReference type="Pfam" id="PF08245">
    <property type="entry name" value="Mur_ligase_M"/>
    <property type="match status" value="1"/>
</dbReference>
<dbReference type="GO" id="GO:0046872">
    <property type="term" value="F:metal ion binding"/>
    <property type="evidence" value="ECO:0007669"/>
    <property type="project" value="UniProtKB-KW"/>
</dbReference>
<evidence type="ECO:0000259" key="23">
    <source>
        <dbReference type="Pfam" id="PF02875"/>
    </source>
</evidence>
<comment type="subunit">
    <text evidence="6">Monomer.</text>
</comment>
<evidence type="ECO:0000256" key="15">
    <source>
        <dbReference type="ARBA" id="ARBA00022909"/>
    </source>
</evidence>
<comment type="caution">
    <text evidence="25">The sequence shown here is derived from an EMBL/GenBank/DDBJ whole genome shotgun (WGS) entry which is preliminary data.</text>
</comment>
<evidence type="ECO:0000256" key="3">
    <source>
        <dbReference type="ARBA" id="ARBA00004799"/>
    </source>
</evidence>
<evidence type="ECO:0000256" key="5">
    <source>
        <dbReference type="ARBA" id="ARBA00008276"/>
    </source>
</evidence>
<keyword evidence="14" id="KW-0460">Magnesium</keyword>
<evidence type="ECO:0000256" key="2">
    <source>
        <dbReference type="ARBA" id="ARBA00002714"/>
    </source>
</evidence>
<dbReference type="InterPro" id="IPR036615">
    <property type="entry name" value="Mur_ligase_C_dom_sf"/>
</dbReference>
<dbReference type="GO" id="GO:0046654">
    <property type="term" value="P:tetrahydrofolate biosynthetic process"/>
    <property type="evidence" value="ECO:0007669"/>
    <property type="project" value="UniProtKB-UniPathway"/>
</dbReference>
<evidence type="ECO:0000256" key="14">
    <source>
        <dbReference type="ARBA" id="ARBA00022842"/>
    </source>
</evidence>
<dbReference type="EMBL" id="JACCEM010000007">
    <property type="protein sequence ID" value="NYT50537.1"/>
    <property type="molecule type" value="Genomic_DNA"/>
</dbReference>
<dbReference type="PANTHER" id="PTHR11136:SF0">
    <property type="entry name" value="DIHYDROFOLATE SYNTHETASE-RELATED"/>
    <property type="match status" value="1"/>
</dbReference>
<dbReference type="EC" id="6.3.2.12" evidence="7"/>
<evidence type="ECO:0000256" key="7">
    <source>
        <dbReference type="ARBA" id="ARBA00013023"/>
    </source>
</evidence>
<dbReference type="RefSeq" id="WP_180156562.1">
    <property type="nucleotide sequence ID" value="NZ_JACCEM010000007.1"/>
</dbReference>
<evidence type="ECO:0000256" key="13">
    <source>
        <dbReference type="ARBA" id="ARBA00022840"/>
    </source>
</evidence>
<feature type="domain" description="Mur ligase central" evidence="24">
    <location>
        <begin position="52"/>
        <end position="266"/>
    </location>
</feature>
<dbReference type="InterPro" id="IPR036565">
    <property type="entry name" value="Mur-like_cat_sf"/>
</dbReference>
<evidence type="ECO:0000256" key="16">
    <source>
        <dbReference type="ARBA" id="ARBA00030048"/>
    </source>
</evidence>
<feature type="domain" description="Mur ligase C-terminal" evidence="23">
    <location>
        <begin position="292"/>
        <end position="400"/>
    </location>
</feature>
<sequence>MSSLVPNESSGLQEWLGYLETLHHRAIDLGLDRIKKVAGKLGLRLPFVKITVGGTNGKGSTCAMLEAILLAAGYKVGMYTSPHLIDFNERIRLNGEMAGDDRIVSQFRVIEAARGDISLSYFEYTTLAALMLFEEQRIDVAVLEVGLGGRLDAVNLVDTDCAVITSVDLDHTAYLGDTREKIGWEKAHIFRPGKPAICADPMPPGTVIEYAREIGADLWLFGKDFNYSGDRQQWAYGGRSQRRSGLAYPALRGANQLLNASAALAALEALRPRLAVPQQAVRIGLAQVALPGRLQILPGTPTIILDVAHNPHAAAALGQNLDNMGYFPHTHAVVGMLNDKDMSSVIAKLANRVDRWYCAGLEGPRGTPGADLAAVVRKAVHGVTGKETLEQASVEVKRIADPSQDAPAGRPGVKPAARPAVSADAVIVSSFDNPVQAFTEARKQASENDRILVFGSFSTVGPVLQHLGRQVT</sequence>
<evidence type="ECO:0000256" key="22">
    <source>
        <dbReference type="ARBA" id="ARBA00049161"/>
    </source>
</evidence>
<comment type="catalytic activity">
    <reaction evidence="19">
        <text>(6S)-5,6,7,8-tetrahydrofolyl-(gamma-L-Glu)(n) + L-glutamate + ATP = (6S)-5,6,7,8-tetrahydrofolyl-(gamma-L-Glu)(n+1) + ADP + phosphate + H(+)</text>
        <dbReference type="Rhea" id="RHEA:10580"/>
        <dbReference type="Rhea" id="RHEA-COMP:14738"/>
        <dbReference type="Rhea" id="RHEA-COMP:14740"/>
        <dbReference type="ChEBI" id="CHEBI:15378"/>
        <dbReference type="ChEBI" id="CHEBI:29985"/>
        <dbReference type="ChEBI" id="CHEBI:30616"/>
        <dbReference type="ChEBI" id="CHEBI:43474"/>
        <dbReference type="ChEBI" id="CHEBI:141005"/>
        <dbReference type="ChEBI" id="CHEBI:456216"/>
        <dbReference type="EC" id="6.3.2.17"/>
    </reaction>
</comment>
<keyword evidence="15" id="KW-0289">Folate biosynthesis</keyword>
<dbReference type="GO" id="GO:0008841">
    <property type="term" value="F:dihydrofolate synthase activity"/>
    <property type="evidence" value="ECO:0007669"/>
    <property type="project" value="UniProtKB-EC"/>
</dbReference>
<dbReference type="SUPFAM" id="SSF53623">
    <property type="entry name" value="MurD-like peptide ligases, catalytic domain"/>
    <property type="match status" value="1"/>
</dbReference>
<dbReference type="Gene3D" id="3.90.190.20">
    <property type="entry name" value="Mur ligase, C-terminal domain"/>
    <property type="match status" value="1"/>
</dbReference>
<keyword evidence="26" id="KW-1185">Reference proteome</keyword>
<dbReference type="AlphaFoldDB" id="A0A853G2P5"/>
<dbReference type="GO" id="GO:0005524">
    <property type="term" value="F:ATP binding"/>
    <property type="evidence" value="ECO:0007669"/>
    <property type="project" value="UniProtKB-KW"/>
</dbReference>
<comment type="pathway">
    <text evidence="4">Cofactor biosynthesis; tetrahydrofolylpolyglutamate biosynthesis.</text>
</comment>
<dbReference type="UniPathway" id="UPA00077">
    <property type="reaction ID" value="UER00157"/>
</dbReference>
<comment type="similarity">
    <text evidence="5">Belongs to the folylpolyglutamate synthase family.</text>
</comment>
<reference evidence="25 26" key="1">
    <citation type="submission" date="2020-07" db="EMBL/GenBank/DDBJ databases">
        <title>Taxonomic revisions and descriptions of new bacterial species based on genomic comparisons in the high-G+C-content subgroup of the family Alcaligenaceae.</title>
        <authorList>
            <person name="Szabo A."/>
            <person name="Felfoldi T."/>
        </authorList>
    </citation>
    <scope>NUCLEOTIDE SEQUENCE [LARGE SCALE GENOMIC DNA]</scope>
    <source>
        <strain evidence="25 26">LMG 24012</strain>
    </source>
</reference>
<dbReference type="Gene3D" id="3.40.1190.10">
    <property type="entry name" value="Mur-like, catalytic domain"/>
    <property type="match status" value="1"/>
</dbReference>